<dbReference type="InterPro" id="IPR007707">
    <property type="entry name" value="TACC_C"/>
</dbReference>
<dbReference type="PANTHER" id="PTHR13924:SF4">
    <property type="entry name" value="TRANSFORMING ACIDIC COILED-COIL-CONTAINING PROTEIN 3"/>
    <property type="match status" value="1"/>
</dbReference>
<dbReference type="GO" id="GO:0005737">
    <property type="term" value="C:cytoplasm"/>
    <property type="evidence" value="ECO:0007669"/>
    <property type="project" value="TreeGrafter"/>
</dbReference>
<keyword evidence="4" id="KW-0597">Phosphoprotein</keyword>
<proteinExistence type="inferred from homology"/>
<evidence type="ECO:0000256" key="1">
    <source>
        <dbReference type="ARBA" id="ARBA00004245"/>
    </source>
</evidence>
<dbReference type="GO" id="GO:0021987">
    <property type="term" value="P:cerebral cortex development"/>
    <property type="evidence" value="ECO:0007669"/>
    <property type="project" value="TreeGrafter"/>
</dbReference>
<keyword evidence="11" id="KW-1185">Reference proteome</keyword>
<reference evidence="10" key="1">
    <citation type="submission" date="2022-12" db="EMBL/GenBank/DDBJ databases">
        <authorList>
            <person name="Alioto T."/>
            <person name="Alioto T."/>
            <person name="Gomez Garrido J."/>
        </authorList>
    </citation>
    <scope>NUCLEOTIDE SEQUENCE</scope>
</reference>
<dbReference type="GO" id="GO:0005856">
    <property type="term" value="C:cytoskeleton"/>
    <property type="evidence" value="ECO:0007669"/>
    <property type="project" value="UniProtKB-SubCell"/>
</dbReference>
<evidence type="ECO:0000256" key="6">
    <source>
        <dbReference type="ARBA" id="ARBA00023212"/>
    </source>
</evidence>
<feature type="domain" description="Transforming acidic coiled-coil-containing protein C-terminal" evidence="9">
    <location>
        <begin position="637"/>
        <end position="833"/>
    </location>
</feature>
<dbReference type="Proteomes" id="UP001178461">
    <property type="component" value="Chromosome 5"/>
</dbReference>
<dbReference type="AlphaFoldDB" id="A0AA35P411"/>
<accession>A0AA35P411</accession>
<dbReference type="Gene3D" id="1.20.5.1700">
    <property type="match status" value="1"/>
</dbReference>
<dbReference type="Pfam" id="PF25777">
    <property type="entry name" value="Aurora-A_bind_TACC3"/>
    <property type="match status" value="1"/>
</dbReference>
<keyword evidence="3" id="KW-0963">Cytoplasm</keyword>
<keyword evidence="5 7" id="KW-0175">Coiled coil</keyword>
<evidence type="ECO:0000256" key="3">
    <source>
        <dbReference type="ARBA" id="ARBA00022490"/>
    </source>
</evidence>
<evidence type="ECO:0000313" key="11">
    <source>
        <dbReference type="Proteomes" id="UP001178461"/>
    </source>
</evidence>
<dbReference type="InterPro" id="IPR057663">
    <property type="entry name" value="TACC3_Aurora-A_bind"/>
</dbReference>
<evidence type="ECO:0000256" key="7">
    <source>
        <dbReference type="SAM" id="Coils"/>
    </source>
</evidence>
<dbReference type="PANTHER" id="PTHR13924">
    <property type="entry name" value="TRANSFORMING ACIDIC COILED-COIL CONTAINING PROTEIN 1/2"/>
    <property type="match status" value="1"/>
</dbReference>
<organism evidence="10 11">
    <name type="scientific">Podarcis lilfordi</name>
    <name type="common">Lilford's wall lizard</name>
    <dbReference type="NCBI Taxonomy" id="74358"/>
    <lineage>
        <taxon>Eukaryota</taxon>
        <taxon>Metazoa</taxon>
        <taxon>Chordata</taxon>
        <taxon>Craniata</taxon>
        <taxon>Vertebrata</taxon>
        <taxon>Euteleostomi</taxon>
        <taxon>Lepidosauria</taxon>
        <taxon>Squamata</taxon>
        <taxon>Bifurcata</taxon>
        <taxon>Unidentata</taxon>
        <taxon>Episquamata</taxon>
        <taxon>Laterata</taxon>
        <taxon>Lacertibaenia</taxon>
        <taxon>Lacertidae</taxon>
        <taxon>Podarcis</taxon>
    </lineage>
</organism>
<dbReference type="GO" id="GO:0007097">
    <property type="term" value="P:nuclear migration"/>
    <property type="evidence" value="ECO:0007669"/>
    <property type="project" value="TreeGrafter"/>
</dbReference>
<dbReference type="GO" id="GO:0007052">
    <property type="term" value="P:mitotic spindle organization"/>
    <property type="evidence" value="ECO:0007669"/>
    <property type="project" value="InterPro"/>
</dbReference>
<dbReference type="FunFam" id="1.20.5.1700:FF:000001">
    <property type="entry name" value="Transforming acidic coiled-coil-containing protein 1 isoform 2"/>
    <property type="match status" value="1"/>
</dbReference>
<dbReference type="Pfam" id="PF05010">
    <property type="entry name" value="TACC_C"/>
    <property type="match status" value="1"/>
</dbReference>
<feature type="region of interest" description="Disordered" evidence="8">
    <location>
        <begin position="314"/>
        <end position="339"/>
    </location>
</feature>
<evidence type="ECO:0000256" key="8">
    <source>
        <dbReference type="SAM" id="MobiDB-lite"/>
    </source>
</evidence>
<gene>
    <name evidence="10" type="ORF">PODLI_1B011724</name>
</gene>
<name>A0AA35P411_9SAUR</name>
<dbReference type="EMBL" id="OX395130">
    <property type="protein sequence ID" value="CAI5774159.1"/>
    <property type="molecule type" value="Genomic_DNA"/>
</dbReference>
<evidence type="ECO:0000256" key="4">
    <source>
        <dbReference type="ARBA" id="ARBA00022553"/>
    </source>
</evidence>
<evidence type="ECO:0000256" key="5">
    <source>
        <dbReference type="ARBA" id="ARBA00023054"/>
    </source>
</evidence>
<comment type="similarity">
    <text evidence="2">Belongs to the TACC family.</text>
</comment>
<keyword evidence="6" id="KW-0206">Cytoskeleton</keyword>
<evidence type="ECO:0000313" key="10">
    <source>
        <dbReference type="EMBL" id="CAI5774159.1"/>
    </source>
</evidence>
<protein>
    <submittedName>
        <fullName evidence="10">TACC_C domain-containing protein</fullName>
    </submittedName>
</protein>
<feature type="region of interest" description="Disordered" evidence="8">
    <location>
        <begin position="544"/>
        <end position="564"/>
    </location>
</feature>
<feature type="coiled-coil region" evidence="7">
    <location>
        <begin position="688"/>
        <end position="835"/>
    </location>
</feature>
<comment type="subcellular location">
    <subcellularLocation>
        <location evidence="1">Cytoplasm</location>
        <location evidence="1">Cytoskeleton</location>
    </subcellularLocation>
</comment>
<evidence type="ECO:0000256" key="2">
    <source>
        <dbReference type="ARBA" id="ARBA00009423"/>
    </source>
</evidence>
<evidence type="ECO:0000259" key="9">
    <source>
        <dbReference type="Pfam" id="PF05010"/>
    </source>
</evidence>
<sequence length="839" mass="92396">MPAAAASPGWPARVLWKGGRMSLHTLSGDNGSNDIAAESCAILFTSPEVVGRPSILRPSQKENVPPKGMVKPMKVTFHTPMRDSQTHRILSPDNRKIPETPVIGDCTDIPEDFVLSASSAMSQQTVTLDADIASEKIEVEGKVNPDSSDDVMSAESKGANIPDLPTDDFVKISSLAVFAAAEKQDGGSLDAVCLPQTATENNPSDEETGCKTPSANNDVSKQFLSSDLATVSNGVCKSEPLSISHIQNSPSQHVQGSCSSENVSCGEIKPFQTEESEWQNSTAVNSILPECEGEVHVTKPEFIKLEPDMLEKATNKVSPRKPGKGAGMKVPSGKPASTHKVLEEAEERTNTATKSSVHKASYSLDCNKFDDPDFNPLGGVSKMQNSLECPMPRTKTTDTQEDSILSKILQAQLHNQPDDFEAAELLSEKLKESDEQIIAENQAVAEAETPAEQSVDLMGNLSLNGELPGDGFLLQPSCERPATVMHENNQVADTENEEFRSPSEVLGLNIEVDYLEQFGRASFKESVLRKQSLYLKFDPLLSESPKKSAPGANEHAVRNGPSREMAVNEIKTSKPEEKALGLDLLGASTNLARGSPDIPTTKDISFLPSALPTEAIVEVLKYTQQDMDTAIERVKLEKDAVIKKLTSEVQEKEMEALEWERKHHKIYLENKEMGTIVAEFEVTVAQVMENSQKEKELAQKELQKVLDEKRQISSDLNSVEKSLSELFKRFEKQKEAIEGYQKNEEALKKCVEDYNTRLKKEEQKYQALKAHAEEKLCRANEEIAQVRSKAKAEEAALQASLRKEQMRAQSLESSLEQKTKENNELTKICEDLISRMVQK</sequence>
<feature type="region of interest" description="Disordered" evidence="8">
    <location>
        <begin position="198"/>
        <end position="217"/>
    </location>
</feature>
<dbReference type="InterPro" id="IPR039915">
    <property type="entry name" value="TACC"/>
</dbReference>